<dbReference type="InterPro" id="IPR045351">
    <property type="entry name" value="DUF6531"/>
</dbReference>
<proteinExistence type="predicted"/>
<dbReference type="EMBL" id="JACHXD010000011">
    <property type="protein sequence ID" value="MBB3120793.1"/>
    <property type="molecule type" value="Genomic_DNA"/>
</dbReference>
<dbReference type="RefSeq" id="WP_183442551.1">
    <property type="nucleotide sequence ID" value="NZ_JACHXD010000011.1"/>
</dbReference>
<dbReference type="InterPro" id="IPR038765">
    <property type="entry name" value="Papain-like_cys_pep_sf"/>
</dbReference>
<protein>
    <submittedName>
        <fullName evidence="5">RHS repeat-associated protein</fullName>
    </submittedName>
</protein>
<dbReference type="SUPFAM" id="SSF54001">
    <property type="entry name" value="Cysteine proteinases"/>
    <property type="match status" value="1"/>
</dbReference>
<dbReference type="Pfam" id="PF05593">
    <property type="entry name" value="RHS_repeat"/>
    <property type="match status" value="1"/>
</dbReference>
<feature type="chain" id="PRO_5031014118" evidence="2">
    <location>
        <begin position="23"/>
        <end position="2043"/>
    </location>
</feature>
<evidence type="ECO:0000313" key="6">
    <source>
        <dbReference type="Proteomes" id="UP000541535"/>
    </source>
</evidence>
<dbReference type="Pfam" id="PF20148">
    <property type="entry name" value="DUF6531"/>
    <property type="match status" value="1"/>
</dbReference>
<feature type="domain" description="Teneurin-like YD-shell" evidence="4">
    <location>
        <begin position="914"/>
        <end position="1264"/>
    </location>
</feature>
<feature type="domain" description="DUF6531" evidence="3">
    <location>
        <begin position="712"/>
        <end position="775"/>
    </location>
</feature>
<dbReference type="PANTHER" id="PTHR32305:SF15">
    <property type="entry name" value="PROTEIN RHSA-RELATED"/>
    <property type="match status" value="1"/>
</dbReference>
<dbReference type="InterPro" id="IPR022385">
    <property type="entry name" value="Rhs_assc_core"/>
</dbReference>
<evidence type="ECO:0000259" key="3">
    <source>
        <dbReference type="Pfam" id="PF20148"/>
    </source>
</evidence>
<keyword evidence="1" id="KW-0677">Repeat</keyword>
<dbReference type="InterPro" id="IPR056823">
    <property type="entry name" value="TEN-like_YD-shell"/>
</dbReference>
<dbReference type="Gene3D" id="3.10.620.30">
    <property type="match status" value="1"/>
</dbReference>
<keyword evidence="6" id="KW-1185">Reference proteome</keyword>
<dbReference type="NCBIfam" id="TIGR01643">
    <property type="entry name" value="YD_repeat_2x"/>
    <property type="match status" value="3"/>
</dbReference>
<dbReference type="Pfam" id="PF25023">
    <property type="entry name" value="TEN_YD-shell"/>
    <property type="match status" value="1"/>
</dbReference>
<comment type="caution">
    <text evidence="5">The sequence shown here is derived from an EMBL/GenBank/DDBJ whole genome shotgun (WGS) entry which is preliminary data.</text>
</comment>
<sequence>MSKFKCLGIGVLAALGWGSAHADGNIRFGGTPAIAYEQKGTAAEEAGKSGQQPGFNRAVLPPVSPEESEKAIWSRQIGRMNQGVAPLLRSAKGAKVSAARVAGDTAPTGPASIAELARALRGNPDLIYEYVRNNIEYLPTWGIQKGEFGALLDNQGTAFDQAALMIALLRQSGYTASFVKGRISLTAAQLRDWIGADPSKICAVLNQLGSGQIPTSSVIATAAGSCPGSSAALVSLKVDHVWVKAVIGGTSYYFDPSFKPHAEVSGINVATASGYNAASFMSAATAGATITGDYVQGINRSNVRNSLSTYANNLASYLRSNKPAATLDDVIGGARITPYEGAALRQTSLPYQDSSVALTEWTDVPANYKPTLRVQYQGIDQTFSSDAIYGRRLTISYNASNQPLLSLDGAVLATGTATTPGTYGAVALTVTHGAYANAFANQAFSQQVKAGGTFLIGNGWGSAGRGIVDLHRSRLEQAVAGGAAAGSEPALGSSLAVLSSSWIAQVNHSNYITDRLARTKTLFHHQIGIAGYNTAAFVDLPGNMLSVVSLDGNKDKEAAVFFSASMHSSIFESTAVQQTTGGSAVSTVKLIDLAVAANDRIYDAKAANYAAAVQPNLVGCTAWQAGFQSAVNSGRRLILPARCTLNEGSWTGGGYYSILVSANSSSIGAIISGGLAGGFSTSPQPPATTNSNTVRNTQSPSVLLPYTGSSFGDPIDMTKGHYLYTHTDLSSGVGEFPMSLAFTRAYTSASRTQDSGLGLGWTSNFDSTVSVASDGFQGMGEDAGLDAVQAVAEKMVSLDLMGDVAKPVSNMVIATLAQRWFGEQITGNTVVVKQGMNGEVFVKLADGSYSAPPGSSSRLSLNGDGTYNYETVNKANLSFNSAGKLATYRHPGGVQVRFSYSGNLLSQVSNSLGRVLSFNNTGGRISSVSDGSRTVSFAYDGNGNLSTYTNALSQVTSYQYDLPGRMTKNFNPGAPSVAVVNNVYDSLGRVQSQTNANGKLYTYYFAGSRSEEVGPYNQSLVSYVDAQGKILKSLDPLGRATVNSYDGHSRLVRSVLPEGNAIEYEYDDAPCAAQLRCTHNVKTIRRLAKPGSGLAPLVSSFTYESNFNRVASSTDPRLQTTSFTYTADGHPLSVTAPADAQGVQPVTSYAYGSYSPSGFPAFTLQTSVSSKISPSATTVTSYSYNAGNKFVPQTTVLDAGGLNLTSTFTYDAVGNVILVDGPRTDVSDTVASSYDAERRPLQVSDALGKVSRNAYDADGRLLRTAAQIGGQWLVSCNSYTVSGRLLKSWGPAQTTSDTVCPAAAAPVTVIDYAYDDLDRQTRVIANLTAAEGGNRITETAYYPDSAVQSVSRAVGSADAQVYASYTYTPNGNLASVKDARNNLTSYLYDGHDRRSKTQFPDKVAANTSSATDVELYGYDNNSNLVSFTKRNGQLITASYDNLGRVVGRSYPQAADNTSYTYDLLSRQIGAQYVNGSHGVVSAYDNAGRLVSTSAGGKTLSFQYDAHGNRIRTTWPEATPFYVTTEYDALNRPTAIKEQGSVLLASYAYDELSRRSTVTLGNGTSTSYGYSAQDKLVSLTHNLAGTAQDISWTFNRNQAQDIIAHAWSNDIYQWTGYRNGSRSYAANGLNQYTSAAGSTISHDGNGNISGDGVWTYAYDAENRLRSASKSGLAATLEYDAAGRLRQSVIGGATSNLLYVGTELLAEYDGAGNLQRRHVHGPGTDEPLVSYAGAGTAGKTWLYADHLGSVVALADGAGNSTATQTYGPYGEPGGAPGGRFGYTGQQYLGELGLSYYKARFYSPALGRFLQTDSIGYADDMNLYGYVGSNPLNQTDPTGHCPWCIGGVTSVLMGGAIRYVTSGGNWSAVLDPKAVLVDAALGAAGAGLANKVNQLRRLKDVPVSLGTKLSAQGSTKFEQGLYLAESNAGKYVGQSGQITTRLEQHVAKSRFGAGSAEAADDAVRLAVGGGKTSREVAEQRVLNAMGGPNTPGVLNRANPVGGRPWLLNNPSLGVIDGIFVPNIGKGLSAGIGAGVGAADNALSCSK</sequence>
<reference evidence="5 6" key="1">
    <citation type="submission" date="2020-08" db="EMBL/GenBank/DDBJ databases">
        <title>Genomic Encyclopedia of Type Strains, Phase III (KMG-III): the genomes of soil and plant-associated and newly described type strains.</title>
        <authorList>
            <person name="Whitman W."/>
        </authorList>
    </citation>
    <scope>NUCLEOTIDE SEQUENCE [LARGE SCALE GENOMIC DNA]</scope>
    <source>
        <strain evidence="5 6">CECT 8897</strain>
    </source>
</reference>
<gene>
    <name evidence="5" type="ORF">FHS03_003863</name>
</gene>
<feature type="signal peptide" evidence="2">
    <location>
        <begin position="1"/>
        <end position="22"/>
    </location>
</feature>
<dbReference type="InterPro" id="IPR031325">
    <property type="entry name" value="RHS_repeat"/>
</dbReference>
<keyword evidence="2" id="KW-0732">Signal</keyword>
<evidence type="ECO:0000313" key="5">
    <source>
        <dbReference type="EMBL" id="MBB3120793.1"/>
    </source>
</evidence>
<accession>A0A7W5BCV4</accession>
<evidence type="ECO:0000256" key="1">
    <source>
        <dbReference type="ARBA" id="ARBA00022737"/>
    </source>
</evidence>
<dbReference type="InterPro" id="IPR050708">
    <property type="entry name" value="T6SS_VgrG/RHS"/>
</dbReference>
<evidence type="ECO:0000259" key="4">
    <source>
        <dbReference type="Pfam" id="PF25023"/>
    </source>
</evidence>
<dbReference type="NCBIfam" id="TIGR03696">
    <property type="entry name" value="Rhs_assc_core"/>
    <property type="match status" value="1"/>
</dbReference>
<organism evidence="5 6">
    <name type="scientific">Pseudoduganella violacea</name>
    <dbReference type="NCBI Taxonomy" id="1715466"/>
    <lineage>
        <taxon>Bacteria</taxon>
        <taxon>Pseudomonadati</taxon>
        <taxon>Pseudomonadota</taxon>
        <taxon>Betaproteobacteria</taxon>
        <taxon>Burkholderiales</taxon>
        <taxon>Oxalobacteraceae</taxon>
        <taxon>Telluria group</taxon>
        <taxon>Pseudoduganella</taxon>
    </lineage>
</organism>
<name>A0A7W5BCV4_9BURK</name>
<dbReference type="InterPro" id="IPR006530">
    <property type="entry name" value="YD"/>
</dbReference>
<dbReference type="Gene3D" id="2.180.10.10">
    <property type="entry name" value="RHS repeat-associated core"/>
    <property type="match status" value="2"/>
</dbReference>
<dbReference type="PANTHER" id="PTHR32305">
    <property type="match status" value="1"/>
</dbReference>
<dbReference type="Proteomes" id="UP000541535">
    <property type="component" value="Unassembled WGS sequence"/>
</dbReference>
<evidence type="ECO:0000256" key="2">
    <source>
        <dbReference type="SAM" id="SignalP"/>
    </source>
</evidence>